<sequence length="62" mass="7009">MKVSTVFRVFVTVIALILFAFSILYIPPEFLSNDIFAATLFLSLFMLLLIVVLLIWTSPALD</sequence>
<keyword evidence="1" id="KW-1133">Transmembrane helix</keyword>
<gene>
    <name evidence="2" type="primary">32-62</name>
</gene>
<feature type="transmembrane region" description="Helical" evidence="1">
    <location>
        <begin position="35"/>
        <end position="56"/>
    </location>
</feature>
<accession>J7Q209</accession>
<feature type="transmembrane region" description="Helical" evidence="1">
    <location>
        <begin position="6"/>
        <end position="26"/>
    </location>
</feature>
<keyword evidence="1" id="KW-0472">Membrane</keyword>
<dbReference type="Proteomes" id="UP000003929">
    <property type="component" value="Segment"/>
</dbReference>
<dbReference type="RefSeq" id="YP_009666077.1">
    <property type="nucleotide sequence ID" value="NC_043427.1"/>
</dbReference>
<evidence type="ECO:0000256" key="1">
    <source>
        <dbReference type="SAM" id="Phobius"/>
    </source>
</evidence>
<keyword evidence="1" id="KW-0812">Transmembrane</keyword>
<organism evidence="2 3">
    <name type="scientific">Alphaspiravirus yamagawaense</name>
    <dbReference type="NCBI Taxonomy" id="1157339"/>
    <lineage>
        <taxon>Viruses</taxon>
        <taxon>Viruses incertae sedis</taxon>
        <taxon>Spiraviridae</taxon>
        <taxon>Alphaspiravirus</taxon>
    </lineage>
</organism>
<name>J7Q209_9VIRU</name>
<dbReference type="GeneID" id="40526260"/>
<evidence type="ECO:0000313" key="3">
    <source>
        <dbReference type="Proteomes" id="UP000003929"/>
    </source>
</evidence>
<protein>
    <submittedName>
        <fullName evidence="2">Uncharacterized protein</fullName>
    </submittedName>
</protein>
<dbReference type="EMBL" id="HE681887">
    <property type="protein sequence ID" value="CCG27845.1"/>
    <property type="molecule type" value="Genomic_DNA"/>
</dbReference>
<proteinExistence type="predicted"/>
<evidence type="ECO:0000313" key="2">
    <source>
        <dbReference type="EMBL" id="CCG27845.1"/>
    </source>
</evidence>
<dbReference type="KEGG" id="vg:40526260"/>
<keyword evidence="3" id="KW-1185">Reference proteome</keyword>
<reference evidence="2 3" key="1">
    <citation type="journal article" date="2012" name="Proc. Natl. Acad. Sci. U.S.A.">
        <title>Archaeal virus with exceptional virion architecture and the largest single-stranded DNA genome.</title>
        <authorList>
            <person name="Mochizuki T."/>
            <person name="Krupovic M."/>
            <person name="Pehau-Arnaudet G."/>
            <person name="Sako Y."/>
            <person name="Forterre P."/>
            <person name="Prangishvili D."/>
        </authorList>
    </citation>
    <scope>NUCLEOTIDE SEQUENCE [LARGE SCALE GENOMIC DNA]</scope>
</reference>